<name>A0AAX6BP00_PRIMG</name>
<proteinExistence type="predicted"/>
<comment type="caution">
    <text evidence="1">The sequence shown here is derived from an EMBL/GenBank/DDBJ whole genome shotgun (WGS) entry which is preliminary data.</text>
</comment>
<accession>A0AAX6BP00</accession>
<gene>
    <name evidence="1" type="ORF">ShirakiTB12_40040</name>
</gene>
<evidence type="ECO:0000313" key="1">
    <source>
        <dbReference type="EMBL" id="GMG75536.1"/>
    </source>
</evidence>
<organism evidence="1 2">
    <name type="scientific">Priestia megaterium</name>
    <name type="common">Bacillus megaterium</name>
    <dbReference type="NCBI Taxonomy" id="1404"/>
    <lineage>
        <taxon>Bacteria</taxon>
        <taxon>Bacillati</taxon>
        <taxon>Bacillota</taxon>
        <taxon>Bacilli</taxon>
        <taxon>Bacillales</taxon>
        <taxon>Bacillaceae</taxon>
        <taxon>Priestia</taxon>
    </lineage>
</organism>
<reference evidence="1" key="1">
    <citation type="journal article" date="2024" name="Appl Microbiol">
        <title>Effect of kuratsuki Bacillus and Priestia on Taste of Sake.</title>
        <authorList>
            <person name="Kobayashi K."/>
            <person name="Nishida H."/>
        </authorList>
    </citation>
    <scope>NUCLEOTIDE SEQUENCE</scope>
    <source>
        <strain evidence="1">B-12</strain>
    </source>
</reference>
<sequence>MILTTILILPCIEGDNTQNIQYIKNFQINSLGIFLAIQKTMRISWFHRPVIPSLNAYGVSCRIRVRELPYLIHSRFTPSTLRTNMGPPFSYKTKEIKQIIFFNIFA</sequence>
<evidence type="ECO:0000313" key="2">
    <source>
        <dbReference type="Proteomes" id="UP001165240"/>
    </source>
</evidence>
<dbReference type="Proteomes" id="UP001165240">
    <property type="component" value="Unassembled WGS sequence"/>
</dbReference>
<dbReference type="AlphaFoldDB" id="A0AAX6BP00"/>
<protein>
    <submittedName>
        <fullName evidence="1">Uncharacterized protein</fullName>
    </submittedName>
</protein>
<dbReference type="EMBL" id="BSYK01000001">
    <property type="protein sequence ID" value="GMG75536.1"/>
    <property type="molecule type" value="Genomic_DNA"/>
</dbReference>